<reference evidence="8" key="2">
    <citation type="journal article" date="2017" name="Front. Cell. Infect. Microbiol.">
        <title>Analysis of the Salivary Gland Transcriptome of Unfed and Partially Fed Amblyomma sculptum Ticks and Descriptive Proteome of the Saliva.</title>
        <authorList>
            <person name="Esteves E."/>
            <person name="Maruyama S.R."/>
            <person name="Kawahara R."/>
            <person name="Fujita A."/>
            <person name="Martins L.A."/>
            <person name="Righi A.A."/>
            <person name="Costa F.B."/>
            <person name="Palmisano G."/>
            <person name="Labruna M.B."/>
            <person name="Sa-Nunes A."/>
            <person name="Ribeiro J.M.C."/>
            <person name="Fogaca A.C."/>
        </authorList>
    </citation>
    <scope>NUCLEOTIDE SEQUENCE</scope>
</reference>
<name>A0A1E1XKU9_AMBSC</name>
<keyword evidence="1" id="KW-0479">Metal-binding</keyword>
<protein>
    <recommendedName>
        <fullName evidence="7">THAP-type domain-containing protein</fullName>
    </recommendedName>
</protein>
<dbReference type="GO" id="GO:0008270">
    <property type="term" value="F:zinc ion binding"/>
    <property type="evidence" value="ECO:0007669"/>
    <property type="project" value="UniProtKB-KW"/>
</dbReference>
<evidence type="ECO:0000313" key="8">
    <source>
        <dbReference type="EMBL" id="JAT99875.1"/>
    </source>
</evidence>
<keyword evidence="4 5" id="KW-0238">DNA-binding</keyword>
<evidence type="ECO:0000256" key="5">
    <source>
        <dbReference type="PROSITE-ProRule" id="PRU00309"/>
    </source>
</evidence>
<dbReference type="Pfam" id="PF05485">
    <property type="entry name" value="THAP"/>
    <property type="match status" value="1"/>
</dbReference>
<keyword evidence="3" id="KW-0862">Zinc</keyword>
<dbReference type="GO" id="GO:0003677">
    <property type="term" value="F:DNA binding"/>
    <property type="evidence" value="ECO:0007669"/>
    <property type="project" value="UniProtKB-UniRule"/>
</dbReference>
<evidence type="ECO:0000256" key="2">
    <source>
        <dbReference type="ARBA" id="ARBA00022771"/>
    </source>
</evidence>
<sequence length="219" mass="24148">MRRRCFVVGCPRSDWSRTAIWHRLPGDYEVSRVWLQRIGISNTKFKNVVVCGRHFAPDDYVHDPRLLQAMNSPLQPRLKSGTLPTLFVPNGPPQAQGSQNKAAVPPASCSSEVSQRALTCGRNCGTRKTEAGTQTKDWLSVKNVAGTQTAVVEGTVCAKCRSYDRTMTVKHWLRKKVTASTQTLRLDFTLISGTQTVTTHCMVGTQTAATRCTVGLQTP</sequence>
<evidence type="ECO:0000256" key="1">
    <source>
        <dbReference type="ARBA" id="ARBA00022723"/>
    </source>
</evidence>
<reference evidence="8" key="1">
    <citation type="submission" date="2016-09" db="EMBL/GenBank/DDBJ databases">
        <authorList>
            <person name="Capua I."/>
            <person name="De Benedictis P."/>
            <person name="Joannis T."/>
            <person name="Lombin L.H."/>
            <person name="Cattoli G."/>
        </authorList>
    </citation>
    <scope>NUCLEOTIDE SEQUENCE</scope>
</reference>
<proteinExistence type="evidence at transcript level"/>
<feature type="region of interest" description="Disordered" evidence="6">
    <location>
        <begin position="83"/>
        <end position="107"/>
    </location>
</feature>
<dbReference type="InterPro" id="IPR006612">
    <property type="entry name" value="THAP_Znf"/>
</dbReference>
<evidence type="ECO:0000256" key="4">
    <source>
        <dbReference type="ARBA" id="ARBA00023125"/>
    </source>
</evidence>
<evidence type="ECO:0000259" key="7">
    <source>
        <dbReference type="PROSITE" id="PS50950"/>
    </source>
</evidence>
<evidence type="ECO:0000256" key="6">
    <source>
        <dbReference type="SAM" id="MobiDB-lite"/>
    </source>
</evidence>
<dbReference type="AlphaFoldDB" id="A0A1E1XKU9"/>
<organism evidence="8">
    <name type="scientific">Amblyomma sculptum</name>
    <name type="common">Tick</name>
    <dbReference type="NCBI Taxonomy" id="1581419"/>
    <lineage>
        <taxon>Eukaryota</taxon>
        <taxon>Metazoa</taxon>
        <taxon>Ecdysozoa</taxon>
        <taxon>Arthropoda</taxon>
        <taxon>Chelicerata</taxon>
        <taxon>Arachnida</taxon>
        <taxon>Acari</taxon>
        <taxon>Parasitiformes</taxon>
        <taxon>Ixodida</taxon>
        <taxon>Ixodoidea</taxon>
        <taxon>Ixodidae</taxon>
        <taxon>Amblyomminae</taxon>
        <taxon>Amblyomma</taxon>
    </lineage>
</organism>
<dbReference type="PROSITE" id="PS50950">
    <property type="entry name" value="ZF_THAP"/>
    <property type="match status" value="1"/>
</dbReference>
<dbReference type="EMBL" id="GFAA01003559">
    <property type="protein sequence ID" value="JAT99875.1"/>
    <property type="molecule type" value="mRNA"/>
</dbReference>
<dbReference type="SUPFAM" id="SSF57716">
    <property type="entry name" value="Glucocorticoid receptor-like (DNA-binding domain)"/>
    <property type="match status" value="1"/>
</dbReference>
<feature type="domain" description="THAP-type" evidence="7">
    <location>
        <begin position="1"/>
        <end position="87"/>
    </location>
</feature>
<keyword evidence="2 5" id="KW-0863">Zinc-finger</keyword>
<evidence type="ECO:0000256" key="3">
    <source>
        <dbReference type="ARBA" id="ARBA00022833"/>
    </source>
</evidence>
<dbReference type="SMART" id="SM00980">
    <property type="entry name" value="THAP"/>
    <property type="match status" value="1"/>
</dbReference>
<accession>A0A1E1XKU9</accession>